<dbReference type="InterPro" id="IPR003593">
    <property type="entry name" value="AAA+_ATPase"/>
</dbReference>
<dbReference type="PROSITE" id="PS00211">
    <property type="entry name" value="ABC_TRANSPORTER_1"/>
    <property type="match status" value="1"/>
</dbReference>
<dbReference type="GO" id="GO:0005524">
    <property type="term" value="F:ATP binding"/>
    <property type="evidence" value="ECO:0007669"/>
    <property type="project" value="UniProtKB-KW"/>
</dbReference>
<dbReference type="GO" id="GO:0034040">
    <property type="term" value="F:ATPase-coupled lipid transmembrane transporter activity"/>
    <property type="evidence" value="ECO:0007669"/>
    <property type="project" value="TreeGrafter"/>
</dbReference>
<evidence type="ECO:0000259" key="12">
    <source>
        <dbReference type="PROSITE" id="PS50990"/>
    </source>
</evidence>
<dbReference type="InterPro" id="IPR039421">
    <property type="entry name" value="Type_1_exporter"/>
</dbReference>
<evidence type="ECO:0000256" key="6">
    <source>
        <dbReference type="ARBA" id="ARBA00022840"/>
    </source>
</evidence>
<evidence type="ECO:0000256" key="1">
    <source>
        <dbReference type="ARBA" id="ARBA00004651"/>
    </source>
</evidence>
<reference evidence="13" key="1">
    <citation type="submission" date="2020-09" db="EMBL/GenBank/DDBJ databases">
        <title>Pelobacter alkaliphilus sp. nov., a novel anaerobic arsenate-reducing bacterium from terrestrial mud volcano.</title>
        <authorList>
            <person name="Khomyakova M.A."/>
            <person name="Merkel A.Y."/>
            <person name="Slobodkin A.I."/>
        </authorList>
    </citation>
    <scope>NUCLEOTIDE SEQUENCE</scope>
    <source>
        <strain evidence="13">M08fum</strain>
    </source>
</reference>
<keyword evidence="14" id="KW-1185">Reference proteome</keyword>
<dbReference type="PANTHER" id="PTHR24221:SF647">
    <property type="entry name" value="BLL6336 PROTEIN"/>
    <property type="match status" value="1"/>
</dbReference>
<evidence type="ECO:0000313" key="14">
    <source>
        <dbReference type="Proteomes" id="UP000632828"/>
    </source>
</evidence>
<feature type="transmembrane region" description="Helical" evidence="9">
    <location>
        <begin position="286"/>
        <end position="306"/>
    </location>
</feature>
<dbReference type="GO" id="GO:0008233">
    <property type="term" value="F:peptidase activity"/>
    <property type="evidence" value="ECO:0007669"/>
    <property type="project" value="InterPro"/>
</dbReference>
<dbReference type="EMBL" id="JACWUN010000008">
    <property type="protein sequence ID" value="MBD1400752.1"/>
    <property type="molecule type" value="Genomic_DNA"/>
</dbReference>
<protein>
    <submittedName>
        <fullName evidence="13">Type I secretion system permease/ATPase</fullName>
    </submittedName>
</protein>
<feature type="transmembrane region" description="Helical" evidence="9">
    <location>
        <begin position="144"/>
        <end position="166"/>
    </location>
</feature>
<feature type="domain" description="ABC transporter" evidence="10">
    <location>
        <begin position="460"/>
        <end position="695"/>
    </location>
</feature>
<dbReference type="InterPro" id="IPR005074">
    <property type="entry name" value="Peptidase_C39"/>
</dbReference>
<dbReference type="InterPro" id="IPR003439">
    <property type="entry name" value="ABC_transporter-like_ATP-bd"/>
</dbReference>
<dbReference type="Proteomes" id="UP000632828">
    <property type="component" value="Unassembled WGS sequence"/>
</dbReference>
<dbReference type="SUPFAM" id="SSF52540">
    <property type="entry name" value="P-loop containing nucleoside triphosphate hydrolases"/>
    <property type="match status" value="1"/>
</dbReference>
<dbReference type="Pfam" id="PF00005">
    <property type="entry name" value="ABC_tran"/>
    <property type="match status" value="1"/>
</dbReference>
<keyword evidence="7 9" id="KW-1133">Transmembrane helix</keyword>
<evidence type="ECO:0000256" key="8">
    <source>
        <dbReference type="ARBA" id="ARBA00023136"/>
    </source>
</evidence>
<dbReference type="PROSITE" id="PS50929">
    <property type="entry name" value="ABC_TM1F"/>
    <property type="match status" value="1"/>
</dbReference>
<feature type="transmembrane region" description="Helical" evidence="9">
    <location>
        <begin position="260"/>
        <end position="280"/>
    </location>
</feature>
<dbReference type="SUPFAM" id="SSF90123">
    <property type="entry name" value="ABC transporter transmembrane region"/>
    <property type="match status" value="1"/>
</dbReference>
<dbReference type="CDD" id="cd18588">
    <property type="entry name" value="ABC_6TM_CyaB_HlyB_like"/>
    <property type="match status" value="1"/>
</dbReference>
<gene>
    <name evidence="13" type="ORF">ICT70_08730</name>
</gene>
<keyword evidence="6" id="KW-0067">ATP-binding</keyword>
<keyword evidence="3" id="KW-1003">Cell membrane</keyword>
<comment type="subcellular location">
    <subcellularLocation>
        <location evidence="1">Cell membrane</location>
        <topology evidence="1">Multi-pass membrane protein</topology>
    </subcellularLocation>
</comment>
<evidence type="ECO:0000256" key="7">
    <source>
        <dbReference type="ARBA" id="ARBA00022989"/>
    </source>
</evidence>
<comment type="caution">
    <text evidence="13">The sequence shown here is derived from an EMBL/GenBank/DDBJ whole genome shotgun (WGS) entry which is preliminary data.</text>
</comment>
<keyword evidence="8 9" id="KW-0472">Membrane</keyword>
<dbReference type="PROSITE" id="PS50990">
    <property type="entry name" value="PEPTIDASE_C39"/>
    <property type="match status" value="1"/>
</dbReference>
<evidence type="ECO:0000256" key="4">
    <source>
        <dbReference type="ARBA" id="ARBA00022692"/>
    </source>
</evidence>
<feature type="domain" description="Peptidase C39" evidence="12">
    <location>
        <begin position="1"/>
        <end position="119"/>
    </location>
</feature>
<sequence>MNPALIAFELVARMNRIDVDIRAIAREFSIGEQITVDELLRIAKANDFKAKRKKLTAKQVGSGYPLPALVIDRVGVYSVLLKLDPKQDKALLFDPVHRKSFELSYAQLDERVADYLILRHKKISSQVVFGFNWFLQEILHFKRIIAEVLLGSFVVQLFGLVTPLFTQVILDKVIVHRSLTTLDVLAIAFLAVAVFELLLNISRNYIFIHTAHKLDAKLGCKLFKHLLGLPFRYFEARQVGTIAARVRELDNIREFITNKAVTVVIDLFFSLVFVAVMLLYSVKLTLVALAFVSLIALIYLVITPELRRRLESKFQMGAQSNSYLVESVTGIQTVKSLAVEGTMQNRWEDHLGGYVKSSFSLANIANIAGAISGTLRQLMTISILYLGVKAVLQGDLTIGQLIAFQMFAAQFSGPVLRLVNLWHEFQQALLSVDRLGDILNHPREVSSDKAITLPRLKGSLKLDHLSFTYHPDGPRVLDGISVEIKEGMSVGVVGRSGSGKSTLAKLLQRLYLPTEGAIYIDDIDSRHMNPFWLRYNIGVVLQESYLFSGTIRDNIALPKPDAPMELILQVAQIAGAHEFIAQLPEGYDTPVSERGASLSGGQRQRIAIARALINNPRLLIFDEATSALDYESEHIIQQNMKKIKQGRTTLIVAHRLATIKECDLILVLDKGKLVESGRHEQLLQQRGVYAGLHAQQGF</sequence>
<dbReference type="Gene3D" id="1.20.1560.10">
    <property type="entry name" value="ABC transporter type 1, transmembrane domain"/>
    <property type="match status" value="1"/>
</dbReference>
<dbReference type="GO" id="GO:0006508">
    <property type="term" value="P:proteolysis"/>
    <property type="evidence" value="ECO:0007669"/>
    <property type="project" value="InterPro"/>
</dbReference>
<dbReference type="InterPro" id="IPR036640">
    <property type="entry name" value="ABC1_TM_sf"/>
</dbReference>
<name>A0A8J6QYL8_9BACT</name>
<accession>A0A8J6QYL8</accession>
<dbReference type="NCBIfam" id="TIGR01846">
    <property type="entry name" value="type_I_sec_HlyB"/>
    <property type="match status" value="1"/>
</dbReference>
<dbReference type="InterPro" id="IPR017871">
    <property type="entry name" value="ABC_transporter-like_CS"/>
</dbReference>
<dbReference type="InterPro" id="IPR027417">
    <property type="entry name" value="P-loop_NTPase"/>
</dbReference>
<dbReference type="Gene3D" id="3.40.50.300">
    <property type="entry name" value="P-loop containing nucleotide triphosphate hydrolases"/>
    <property type="match status" value="1"/>
</dbReference>
<dbReference type="PROSITE" id="PS50893">
    <property type="entry name" value="ABC_TRANSPORTER_2"/>
    <property type="match status" value="1"/>
</dbReference>
<dbReference type="GO" id="GO:0030256">
    <property type="term" value="C:type I protein secretion system complex"/>
    <property type="evidence" value="ECO:0007669"/>
    <property type="project" value="InterPro"/>
</dbReference>
<dbReference type="PANTHER" id="PTHR24221">
    <property type="entry name" value="ATP-BINDING CASSETTE SUB-FAMILY B"/>
    <property type="match status" value="1"/>
</dbReference>
<evidence type="ECO:0000256" key="5">
    <source>
        <dbReference type="ARBA" id="ARBA00022741"/>
    </source>
</evidence>
<dbReference type="Pfam" id="PF00664">
    <property type="entry name" value="ABC_membrane"/>
    <property type="match status" value="1"/>
</dbReference>
<dbReference type="InterPro" id="IPR010132">
    <property type="entry name" value="ATPase_T1SS_HlyB"/>
</dbReference>
<dbReference type="InterPro" id="IPR011527">
    <property type="entry name" value="ABC1_TM_dom"/>
</dbReference>
<dbReference type="SMART" id="SM00382">
    <property type="entry name" value="AAA"/>
    <property type="match status" value="1"/>
</dbReference>
<feature type="transmembrane region" description="Helical" evidence="9">
    <location>
        <begin position="178"/>
        <end position="199"/>
    </location>
</feature>
<keyword evidence="4 9" id="KW-0812">Transmembrane</keyword>
<evidence type="ECO:0000256" key="3">
    <source>
        <dbReference type="ARBA" id="ARBA00022475"/>
    </source>
</evidence>
<evidence type="ECO:0000259" key="10">
    <source>
        <dbReference type="PROSITE" id="PS50893"/>
    </source>
</evidence>
<organism evidence="13 14">
    <name type="scientific">Pelovirga terrestris</name>
    <dbReference type="NCBI Taxonomy" id="2771352"/>
    <lineage>
        <taxon>Bacteria</taxon>
        <taxon>Pseudomonadati</taxon>
        <taxon>Thermodesulfobacteriota</taxon>
        <taxon>Desulfuromonadia</taxon>
        <taxon>Geobacterales</taxon>
        <taxon>Geobacteraceae</taxon>
        <taxon>Pelovirga</taxon>
    </lineage>
</organism>
<dbReference type="Gene3D" id="3.90.70.10">
    <property type="entry name" value="Cysteine proteinases"/>
    <property type="match status" value="1"/>
</dbReference>
<evidence type="ECO:0000259" key="11">
    <source>
        <dbReference type="PROSITE" id="PS50929"/>
    </source>
</evidence>
<dbReference type="AlphaFoldDB" id="A0A8J6QYL8"/>
<evidence type="ECO:0000256" key="2">
    <source>
        <dbReference type="ARBA" id="ARBA00022448"/>
    </source>
</evidence>
<dbReference type="RefSeq" id="WP_191155611.1">
    <property type="nucleotide sequence ID" value="NZ_JACWUN010000008.1"/>
</dbReference>
<dbReference type="GO" id="GO:0140359">
    <property type="term" value="F:ABC-type transporter activity"/>
    <property type="evidence" value="ECO:0007669"/>
    <property type="project" value="InterPro"/>
</dbReference>
<evidence type="ECO:0000256" key="9">
    <source>
        <dbReference type="SAM" id="Phobius"/>
    </source>
</evidence>
<proteinExistence type="predicted"/>
<keyword evidence="5" id="KW-0547">Nucleotide-binding</keyword>
<dbReference type="GO" id="GO:0030253">
    <property type="term" value="P:protein secretion by the type I secretion system"/>
    <property type="evidence" value="ECO:0007669"/>
    <property type="project" value="InterPro"/>
</dbReference>
<dbReference type="GO" id="GO:0016887">
    <property type="term" value="F:ATP hydrolysis activity"/>
    <property type="evidence" value="ECO:0007669"/>
    <property type="project" value="InterPro"/>
</dbReference>
<feature type="domain" description="ABC transmembrane type-1" evidence="11">
    <location>
        <begin position="148"/>
        <end position="427"/>
    </location>
</feature>
<keyword evidence="2" id="KW-0813">Transport</keyword>
<dbReference type="GO" id="GO:0005886">
    <property type="term" value="C:plasma membrane"/>
    <property type="evidence" value="ECO:0007669"/>
    <property type="project" value="UniProtKB-SubCell"/>
</dbReference>
<dbReference type="FunFam" id="3.40.50.300:FF:000299">
    <property type="entry name" value="ABC transporter ATP-binding protein/permease"/>
    <property type="match status" value="1"/>
</dbReference>
<evidence type="ECO:0000313" key="13">
    <source>
        <dbReference type="EMBL" id="MBD1400752.1"/>
    </source>
</evidence>